<accession>Q7NHG2</accession>
<dbReference type="SUPFAM" id="SSF52980">
    <property type="entry name" value="Restriction endonuclease-like"/>
    <property type="match status" value="1"/>
</dbReference>
<dbReference type="CDD" id="cd06260">
    <property type="entry name" value="DUF820-like"/>
    <property type="match status" value="1"/>
</dbReference>
<dbReference type="EMBL" id="BA000045">
    <property type="protein sequence ID" value="BAC90516.1"/>
    <property type="molecule type" value="Genomic_DNA"/>
</dbReference>
<dbReference type="Proteomes" id="UP000000557">
    <property type="component" value="Chromosome"/>
</dbReference>
<dbReference type="KEGG" id="gvi:gll2575"/>
<dbReference type="AlphaFoldDB" id="Q7NHG2"/>
<evidence type="ECO:0000313" key="3">
    <source>
        <dbReference type="EMBL" id="BAC90516.1"/>
    </source>
</evidence>
<dbReference type="RefSeq" id="WP_011142569.1">
    <property type="nucleotide sequence ID" value="NC_005125.1"/>
</dbReference>
<reference evidence="3 4" key="2">
    <citation type="journal article" date="2003" name="DNA Res.">
        <title>Complete genome structure of Gloeobacter violaceus PCC 7421, a cyanobacterium that lacks thylakoids (supplement).</title>
        <authorList>
            <person name="Nakamura Y."/>
            <person name="Kaneko T."/>
            <person name="Sato S."/>
            <person name="Mimuro M."/>
            <person name="Miyashita H."/>
            <person name="Tsuchiya T."/>
            <person name="Sasamoto S."/>
            <person name="Watanabe A."/>
            <person name="Kawashima K."/>
            <person name="Kishida Y."/>
            <person name="Kiyokawa C."/>
            <person name="Kohara M."/>
            <person name="Matsumoto M."/>
            <person name="Matsuno A."/>
            <person name="Nakazaki N."/>
            <person name="Shimpo S."/>
            <person name="Takeuchi C."/>
            <person name="Yamada M."/>
            <person name="Tabata S."/>
        </authorList>
    </citation>
    <scope>NUCLEOTIDE SEQUENCE [LARGE SCALE GENOMIC DNA]</scope>
    <source>
        <strain evidence="4">ATCC 29082 / PCC 7421</strain>
    </source>
</reference>
<dbReference type="InParanoid" id="Q7NHG2"/>
<dbReference type="HOGENOM" id="CLU_075279_2_0_3"/>
<keyword evidence="4" id="KW-1185">Reference proteome</keyword>
<organism evidence="3 4">
    <name type="scientific">Gloeobacter violaceus (strain ATCC 29082 / PCC 7421)</name>
    <dbReference type="NCBI Taxonomy" id="251221"/>
    <lineage>
        <taxon>Bacteria</taxon>
        <taxon>Bacillati</taxon>
        <taxon>Cyanobacteriota</taxon>
        <taxon>Cyanophyceae</taxon>
        <taxon>Gloeobacterales</taxon>
        <taxon>Gloeobacteraceae</taxon>
        <taxon>Gloeobacter</taxon>
    </lineage>
</organism>
<name>Q7NHG2_GLOVI</name>
<dbReference type="Pfam" id="PF05685">
    <property type="entry name" value="Uma2"/>
    <property type="match status" value="1"/>
</dbReference>
<protein>
    <submittedName>
        <fullName evidence="3">Gll2575 protein</fullName>
    </submittedName>
</protein>
<evidence type="ECO:0000256" key="1">
    <source>
        <dbReference type="SAM" id="MobiDB-lite"/>
    </source>
</evidence>
<dbReference type="OrthoDB" id="428258at2"/>
<dbReference type="STRING" id="251221.gene:10760075"/>
<feature type="region of interest" description="Disordered" evidence="1">
    <location>
        <begin position="1"/>
        <end position="23"/>
    </location>
</feature>
<sequence>MFQSNPAEPLPTAEQLPDSDGKPLDNELQVEVASLLSAILSLAWAARTDWFFGANLGLYYAPDEEPVVPDGFLSLGVQRHKGEYGRPSYVVWEEGALPVLVLEIVSRTYRGEYGSKLALYQQLEIPYYVIYNPMRRRQQSPFAAYRLVGGNYHRQETEPFWMQEVGLGLGRGEGTYKGWQREWLYWFDQDGRRLPTPEEQMEQERAKIAALEQRLRQLGEAPGGL</sequence>
<dbReference type="PhylomeDB" id="Q7NHG2"/>
<dbReference type="InterPro" id="IPR011335">
    <property type="entry name" value="Restrct_endonuc-II-like"/>
</dbReference>
<dbReference type="eggNOG" id="COG4636">
    <property type="taxonomic scope" value="Bacteria"/>
</dbReference>
<dbReference type="PATRIC" id="fig|251221.4.peg.2613"/>
<dbReference type="PANTHER" id="PTHR33352:SF3">
    <property type="entry name" value="SLR1612 PROTEIN"/>
    <property type="match status" value="1"/>
</dbReference>
<proteinExistence type="predicted"/>
<feature type="domain" description="Putative restriction endonuclease" evidence="2">
    <location>
        <begin position="28"/>
        <end position="164"/>
    </location>
</feature>
<dbReference type="PANTHER" id="PTHR33352">
    <property type="entry name" value="SLR1095 PROTEIN"/>
    <property type="match status" value="1"/>
</dbReference>
<dbReference type="InterPro" id="IPR012296">
    <property type="entry name" value="Nuclease_put_TT1808"/>
</dbReference>
<reference evidence="3 4" key="1">
    <citation type="journal article" date="2003" name="DNA Res.">
        <title>Complete genome structure of Gloeobacter violaceus PCC 7421, a cyanobacterium that lacks thylakoids.</title>
        <authorList>
            <person name="Nakamura Y."/>
            <person name="Kaneko T."/>
            <person name="Sato S."/>
            <person name="Mimuro M."/>
            <person name="Miyashita H."/>
            <person name="Tsuchiya T."/>
            <person name="Sasamoto S."/>
            <person name="Watanabe A."/>
            <person name="Kawashima K."/>
            <person name="Kishida Y."/>
            <person name="Kiyokawa C."/>
            <person name="Kohara M."/>
            <person name="Matsumoto M."/>
            <person name="Matsuno A."/>
            <person name="Nakazaki N."/>
            <person name="Shimpo S."/>
            <person name="Takeuchi C."/>
            <person name="Yamada M."/>
            <person name="Tabata S."/>
        </authorList>
    </citation>
    <scope>NUCLEOTIDE SEQUENCE [LARGE SCALE GENOMIC DNA]</scope>
    <source>
        <strain evidence="4">ATCC 29082 / PCC 7421</strain>
    </source>
</reference>
<dbReference type="EnsemblBacteria" id="BAC90516">
    <property type="protein sequence ID" value="BAC90516"/>
    <property type="gene ID" value="BAC90516"/>
</dbReference>
<dbReference type="Gene3D" id="3.90.1570.10">
    <property type="entry name" value="tt1808, chain A"/>
    <property type="match status" value="1"/>
</dbReference>
<evidence type="ECO:0000259" key="2">
    <source>
        <dbReference type="Pfam" id="PF05685"/>
    </source>
</evidence>
<evidence type="ECO:0000313" key="4">
    <source>
        <dbReference type="Proteomes" id="UP000000557"/>
    </source>
</evidence>
<dbReference type="InterPro" id="IPR008538">
    <property type="entry name" value="Uma2"/>
</dbReference>
<gene>
    <name evidence="3" type="ordered locus">gll2575</name>
</gene>